<accession>A0ABD3V0G6</accession>
<sequence length="88" mass="10066">MRENEIEDKLADGKFKSDLELTLLKAWKGRCYLRWSLVIGERAFAAAEKVADKESQLYLLVLAALCEGNVPFHHTCSRVLVRGFKRPD</sequence>
<name>A0ABD3V0G6_SINWO</name>
<evidence type="ECO:0000313" key="1">
    <source>
        <dbReference type="EMBL" id="KAL3854047.1"/>
    </source>
</evidence>
<protein>
    <submittedName>
        <fullName evidence="1">Uncharacterized protein</fullName>
    </submittedName>
</protein>
<dbReference type="Proteomes" id="UP001634394">
    <property type="component" value="Unassembled WGS sequence"/>
</dbReference>
<gene>
    <name evidence="1" type="ORF">ACJMK2_013329</name>
</gene>
<proteinExistence type="predicted"/>
<keyword evidence="2" id="KW-1185">Reference proteome</keyword>
<comment type="caution">
    <text evidence="1">The sequence shown here is derived from an EMBL/GenBank/DDBJ whole genome shotgun (WGS) entry which is preliminary data.</text>
</comment>
<dbReference type="AlphaFoldDB" id="A0ABD3V0G6"/>
<reference evidence="1 2" key="1">
    <citation type="submission" date="2024-11" db="EMBL/GenBank/DDBJ databases">
        <title>Chromosome-level genome assembly of the freshwater bivalve Anodonta woodiana.</title>
        <authorList>
            <person name="Chen X."/>
        </authorList>
    </citation>
    <scope>NUCLEOTIDE SEQUENCE [LARGE SCALE GENOMIC DNA]</scope>
    <source>
        <strain evidence="1">MN2024</strain>
        <tissue evidence="1">Gills</tissue>
    </source>
</reference>
<dbReference type="EMBL" id="JBJQND010000014">
    <property type="protein sequence ID" value="KAL3854047.1"/>
    <property type="molecule type" value="Genomic_DNA"/>
</dbReference>
<organism evidence="1 2">
    <name type="scientific">Sinanodonta woodiana</name>
    <name type="common">Chinese pond mussel</name>
    <name type="synonym">Anodonta woodiana</name>
    <dbReference type="NCBI Taxonomy" id="1069815"/>
    <lineage>
        <taxon>Eukaryota</taxon>
        <taxon>Metazoa</taxon>
        <taxon>Spiralia</taxon>
        <taxon>Lophotrochozoa</taxon>
        <taxon>Mollusca</taxon>
        <taxon>Bivalvia</taxon>
        <taxon>Autobranchia</taxon>
        <taxon>Heteroconchia</taxon>
        <taxon>Palaeoheterodonta</taxon>
        <taxon>Unionida</taxon>
        <taxon>Unionoidea</taxon>
        <taxon>Unionidae</taxon>
        <taxon>Unioninae</taxon>
        <taxon>Sinanodonta</taxon>
    </lineage>
</organism>
<evidence type="ECO:0000313" key="2">
    <source>
        <dbReference type="Proteomes" id="UP001634394"/>
    </source>
</evidence>